<dbReference type="GO" id="GO:0005975">
    <property type="term" value="P:carbohydrate metabolic process"/>
    <property type="evidence" value="ECO:0007669"/>
    <property type="project" value="InterPro"/>
</dbReference>
<dbReference type="PANTHER" id="PTHR10683">
    <property type="entry name" value="TRANSALDOLASE"/>
    <property type="match status" value="1"/>
</dbReference>
<evidence type="ECO:0000256" key="1">
    <source>
        <dbReference type="ARBA" id="ARBA00023270"/>
    </source>
</evidence>
<keyword evidence="1" id="KW-0704">Schiff base</keyword>
<dbReference type="GO" id="GO:0009052">
    <property type="term" value="P:pentose-phosphate shunt, non-oxidative branch"/>
    <property type="evidence" value="ECO:0007669"/>
    <property type="project" value="TreeGrafter"/>
</dbReference>
<sequence length="97" mass="10624">MAASFRNTEEIKGLNGCDLLTISPSLLKQLSEDKEAIPVVLSPQTAATCELARVTVPEATFRFEMNEDTMANDKLSEGIRKFAADARALEKMIDSSM</sequence>
<keyword evidence="2" id="KW-1185">Reference proteome</keyword>
<dbReference type="InterPro" id="IPR013785">
    <property type="entry name" value="Aldolase_TIM"/>
</dbReference>
<dbReference type="Gene3D" id="3.20.20.70">
    <property type="entry name" value="Aldolase class I"/>
    <property type="match status" value="1"/>
</dbReference>
<protein>
    <submittedName>
        <fullName evidence="3">Transaldolase</fullName>
    </submittedName>
</protein>
<evidence type="ECO:0000313" key="2">
    <source>
        <dbReference type="Proteomes" id="UP000036681"/>
    </source>
</evidence>
<dbReference type="SUPFAM" id="SSF51569">
    <property type="entry name" value="Aldolase"/>
    <property type="match status" value="1"/>
</dbReference>
<proteinExistence type="predicted"/>
<dbReference type="InterPro" id="IPR001585">
    <property type="entry name" value="TAL/FSA"/>
</dbReference>
<dbReference type="GO" id="GO:0004801">
    <property type="term" value="F:transaldolase activity"/>
    <property type="evidence" value="ECO:0007669"/>
    <property type="project" value="TreeGrafter"/>
</dbReference>
<dbReference type="UniPathway" id="UPA00115">
    <property type="reaction ID" value="UER00414"/>
</dbReference>
<organism evidence="2 3">
    <name type="scientific">Ascaris lumbricoides</name>
    <name type="common">Giant roundworm</name>
    <dbReference type="NCBI Taxonomy" id="6252"/>
    <lineage>
        <taxon>Eukaryota</taxon>
        <taxon>Metazoa</taxon>
        <taxon>Ecdysozoa</taxon>
        <taxon>Nematoda</taxon>
        <taxon>Chromadorea</taxon>
        <taxon>Rhabditida</taxon>
        <taxon>Spirurina</taxon>
        <taxon>Ascaridomorpha</taxon>
        <taxon>Ascaridoidea</taxon>
        <taxon>Ascarididae</taxon>
        <taxon>Ascaris</taxon>
    </lineage>
</organism>
<reference evidence="3" key="1">
    <citation type="submission" date="2017-02" db="UniProtKB">
        <authorList>
            <consortium name="WormBaseParasite"/>
        </authorList>
    </citation>
    <scope>IDENTIFICATION</scope>
</reference>
<dbReference type="Proteomes" id="UP000036681">
    <property type="component" value="Unplaced"/>
</dbReference>
<dbReference type="Pfam" id="PF00923">
    <property type="entry name" value="TAL_FSA"/>
    <property type="match status" value="1"/>
</dbReference>
<dbReference type="AlphaFoldDB" id="A0A0M3HUZ4"/>
<evidence type="ECO:0000313" key="3">
    <source>
        <dbReference type="WBParaSite" id="ALUE_0000669001-mRNA-1"/>
    </source>
</evidence>
<accession>A0A0M3HUZ4</accession>
<dbReference type="PANTHER" id="PTHR10683:SF18">
    <property type="entry name" value="TRANSALDOLASE"/>
    <property type="match status" value="1"/>
</dbReference>
<name>A0A0M3HUZ4_ASCLU</name>
<dbReference type="WBParaSite" id="ALUE_0000669001-mRNA-1">
    <property type="protein sequence ID" value="ALUE_0000669001-mRNA-1"/>
    <property type="gene ID" value="ALUE_0000669001"/>
</dbReference>